<evidence type="ECO:0000256" key="3">
    <source>
        <dbReference type="ARBA" id="ARBA00022884"/>
    </source>
</evidence>
<dbReference type="EMBL" id="ML978122">
    <property type="protein sequence ID" value="KAF2103434.1"/>
    <property type="molecule type" value="Genomic_DNA"/>
</dbReference>
<dbReference type="PANTHER" id="PTHR13734">
    <property type="entry name" value="TRNA-NUCLEOTIDYLTRANSFERASE"/>
    <property type="match status" value="1"/>
</dbReference>
<feature type="region of interest" description="Disordered" evidence="6">
    <location>
        <begin position="548"/>
        <end position="577"/>
    </location>
</feature>
<evidence type="ECO:0000259" key="7">
    <source>
        <dbReference type="Pfam" id="PF01743"/>
    </source>
</evidence>
<dbReference type="Pfam" id="PF10521">
    <property type="entry name" value="Tti2"/>
    <property type="match status" value="1"/>
</dbReference>
<dbReference type="GO" id="GO:0052929">
    <property type="term" value="F:ATP:3'-cytidine-cytidine-tRNA adenylyltransferase activity"/>
    <property type="evidence" value="ECO:0007669"/>
    <property type="project" value="TreeGrafter"/>
</dbReference>
<comment type="caution">
    <text evidence="8">The sequence shown here is derived from an EMBL/GenBank/DDBJ whole genome shotgun (WGS) entry which is preliminary data.</text>
</comment>
<feature type="region of interest" description="Disordered" evidence="6">
    <location>
        <begin position="601"/>
        <end position="629"/>
    </location>
</feature>
<dbReference type="GO" id="GO:0052927">
    <property type="term" value="F:CC tRNA cytidylyltransferase activity"/>
    <property type="evidence" value="ECO:0007669"/>
    <property type="project" value="TreeGrafter"/>
</dbReference>
<evidence type="ECO:0000256" key="1">
    <source>
        <dbReference type="ARBA" id="ARBA00007265"/>
    </source>
</evidence>
<dbReference type="GO" id="GO:0110078">
    <property type="term" value="C:TTT Hsp90 cochaperone complex"/>
    <property type="evidence" value="ECO:0007669"/>
    <property type="project" value="InterPro"/>
</dbReference>
<evidence type="ECO:0000256" key="6">
    <source>
        <dbReference type="SAM" id="MobiDB-lite"/>
    </source>
</evidence>
<protein>
    <submittedName>
        <fullName evidence="8">tRNA nucleotidyltransferase</fullName>
    </submittedName>
</protein>
<dbReference type="Gene3D" id="1.10.3090.10">
    <property type="entry name" value="cca-adding enzyme, domain 2"/>
    <property type="match status" value="1"/>
</dbReference>
<dbReference type="GO" id="GO:0001680">
    <property type="term" value="P:tRNA 3'-terminal CCA addition"/>
    <property type="evidence" value="ECO:0007669"/>
    <property type="project" value="UniProtKB-ARBA"/>
</dbReference>
<dbReference type="GO" id="GO:0003723">
    <property type="term" value="F:RNA binding"/>
    <property type="evidence" value="ECO:0007669"/>
    <property type="project" value="UniProtKB-KW"/>
</dbReference>
<dbReference type="SUPFAM" id="SSF48371">
    <property type="entry name" value="ARM repeat"/>
    <property type="match status" value="1"/>
</dbReference>
<keyword evidence="9" id="KW-1185">Reference proteome</keyword>
<reference evidence="8" key="1">
    <citation type="journal article" date="2020" name="Stud. Mycol.">
        <title>101 Dothideomycetes genomes: a test case for predicting lifestyles and emergence of pathogens.</title>
        <authorList>
            <person name="Haridas S."/>
            <person name="Albert R."/>
            <person name="Binder M."/>
            <person name="Bloem J."/>
            <person name="Labutti K."/>
            <person name="Salamov A."/>
            <person name="Andreopoulos B."/>
            <person name="Baker S."/>
            <person name="Barry K."/>
            <person name="Bills G."/>
            <person name="Bluhm B."/>
            <person name="Cannon C."/>
            <person name="Castanera R."/>
            <person name="Culley D."/>
            <person name="Daum C."/>
            <person name="Ezra D."/>
            <person name="Gonzalez J."/>
            <person name="Henrissat B."/>
            <person name="Kuo A."/>
            <person name="Liang C."/>
            <person name="Lipzen A."/>
            <person name="Lutzoni F."/>
            <person name="Magnuson J."/>
            <person name="Mondo S."/>
            <person name="Nolan M."/>
            <person name="Ohm R."/>
            <person name="Pangilinan J."/>
            <person name="Park H.-J."/>
            <person name="Ramirez L."/>
            <person name="Alfaro M."/>
            <person name="Sun H."/>
            <person name="Tritt A."/>
            <person name="Yoshinaga Y."/>
            <person name="Zwiers L.-H."/>
            <person name="Turgeon B."/>
            <person name="Goodwin S."/>
            <person name="Spatafora J."/>
            <person name="Crous P."/>
            <person name="Grigoriev I."/>
        </authorList>
    </citation>
    <scope>NUCLEOTIDE SEQUENCE</scope>
    <source>
        <strain evidence="8">CBS 133067</strain>
    </source>
</reference>
<evidence type="ECO:0000256" key="2">
    <source>
        <dbReference type="ARBA" id="ARBA00022679"/>
    </source>
</evidence>
<dbReference type="AlphaFoldDB" id="A0A9P4MFD2"/>
<proteinExistence type="inferred from homology"/>
<dbReference type="InterPro" id="IPR016024">
    <property type="entry name" value="ARM-type_fold"/>
</dbReference>
<dbReference type="Pfam" id="PF01743">
    <property type="entry name" value="PolyA_pol"/>
    <property type="match status" value="1"/>
</dbReference>
<dbReference type="SUPFAM" id="SSF81301">
    <property type="entry name" value="Nucleotidyltransferase"/>
    <property type="match status" value="1"/>
</dbReference>
<dbReference type="InterPro" id="IPR018870">
    <property type="entry name" value="Tti2"/>
</dbReference>
<dbReference type="FunFam" id="3.30.460.10:FF:000019">
    <property type="entry name" value="tRNA nucleotidyltransferase cca2"/>
    <property type="match status" value="1"/>
</dbReference>
<dbReference type="PANTHER" id="PTHR13734:SF5">
    <property type="entry name" value="CCA TRNA NUCLEOTIDYLTRANSFERASE, MITOCHONDRIAL"/>
    <property type="match status" value="1"/>
</dbReference>
<accession>A0A9P4MFD2</accession>
<gene>
    <name evidence="8" type="ORF">NA57DRAFT_52955</name>
</gene>
<dbReference type="SUPFAM" id="SSF81891">
    <property type="entry name" value="Poly A polymerase C-terminal region-like"/>
    <property type="match status" value="1"/>
</dbReference>
<feature type="domain" description="Poly A polymerase head" evidence="7">
    <location>
        <begin position="56"/>
        <end position="214"/>
    </location>
</feature>
<organism evidence="8 9">
    <name type="scientific">Rhizodiscina lignyota</name>
    <dbReference type="NCBI Taxonomy" id="1504668"/>
    <lineage>
        <taxon>Eukaryota</taxon>
        <taxon>Fungi</taxon>
        <taxon>Dikarya</taxon>
        <taxon>Ascomycota</taxon>
        <taxon>Pezizomycotina</taxon>
        <taxon>Dothideomycetes</taxon>
        <taxon>Pleosporomycetidae</taxon>
        <taxon>Aulographales</taxon>
        <taxon>Rhizodiscinaceae</taxon>
        <taxon>Rhizodiscina</taxon>
    </lineage>
</organism>
<dbReference type="CDD" id="cd05398">
    <property type="entry name" value="NT_ClassII-CCAase"/>
    <property type="match status" value="1"/>
</dbReference>
<keyword evidence="2 5" id="KW-0808">Transferase</keyword>
<dbReference type="OrthoDB" id="445712at2759"/>
<evidence type="ECO:0000256" key="4">
    <source>
        <dbReference type="ARBA" id="ARBA00034736"/>
    </source>
</evidence>
<dbReference type="InterPro" id="IPR002646">
    <property type="entry name" value="PolA_pol_head_dom"/>
</dbReference>
<evidence type="ECO:0000313" key="9">
    <source>
        <dbReference type="Proteomes" id="UP000799772"/>
    </source>
</evidence>
<dbReference type="InterPro" id="IPR043519">
    <property type="entry name" value="NT_sf"/>
</dbReference>
<dbReference type="GO" id="GO:0005739">
    <property type="term" value="C:mitochondrion"/>
    <property type="evidence" value="ECO:0007669"/>
    <property type="project" value="UniProtKB-ARBA"/>
</dbReference>
<comment type="similarity">
    <text evidence="1 5">Belongs to the tRNA nucleotidyltransferase/poly(A) polymerase family.</text>
</comment>
<evidence type="ECO:0000256" key="5">
    <source>
        <dbReference type="RuleBase" id="RU003953"/>
    </source>
</evidence>
<dbReference type="Gene3D" id="3.30.460.10">
    <property type="entry name" value="Beta Polymerase, domain 2"/>
    <property type="match status" value="1"/>
</dbReference>
<feature type="compositionally biased region" description="Polar residues" evidence="6">
    <location>
        <begin position="620"/>
        <end position="629"/>
    </location>
</feature>
<comment type="similarity">
    <text evidence="4">Belongs to the TTI2 family.</text>
</comment>
<name>A0A9P4MFD2_9PEZI</name>
<evidence type="ECO:0000313" key="8">
    <source>
        <dbReference type="EMBL" id="KAF2103434.1"/>
    </source>
</evidence>
<keyword evidence="3 5" id="KW-0694">RNA-binding</keyword>
<dbReference type="Proteomes" id="UP000799772">
    <property type="component" value="Unassembled WGS sequence"/>
</dbReference>
<sequence>MAMRHRYRSKIIELNDVEQTLRHLLLDTAEYIEDSPSVPESEAQPPSELQNENLVLRFTGGWVRDKLLDTQSHDIDVAINKMTGYQFGLKMKEYLEIPGNAEKYGLASTESSSKSDGKRKMGGGLYKIEANPEKSKHLETVTTKILGLDIDLVNLRKETYTEDSRNPQMEFGTPEEDAVRRDATVNAMFYNINTSQIEDFTERGFDDMEAKIIRTPLEPYQTFKDDPLRVLRLIRFATRLDFEIDSAAQGAMNNDDIREALRIKISRERVGIELEKMLKGRDPAGALTYINKLNLYNTVFTDPTNKPDYVPETKNWKAVYMALEMLISPKNISSDRHLRPILLSSFEGQYQAWISAALIPWVDAPLPAPPKKNRTPVPLAVAVAREGFKAPNKVANIVESSLHNYEEIRELKDKFISQSKFPHKRKEGDDATARDTLGMAIRRWGASWREQAVFSLLYEIFQNPDSTESIELSYTNFLKHLEALELLNAYAIKPLMDGKALSTALSTPPGPWMKDALDVVVAWQLRHPDATDPSEAIEAVKLHLENNQASASAQKRRSIDKGGKDAPSSKSKTEDSAKSDLLSSLITHFLRRAIRPLFSQASHPSVTPSARKRDIPLPQNPTLPSEAATQTPWKHDPYVLHILRWILNSLTPTTVETNWPLLIPPILAMIDDHETRFKARGCDFLTLLLSATPPALLARTGLAGVFEEALTPALSYLPTLTPVEQSVTILNSAYPALVTLTRTRFPGEARNDAPEIWDAKVKAIDKLIRHGVLHGMSFAGEHPAVAEVLITQLGVLVREEGIDSVKHLKETVPLLGNVLADPFALAHVELMRAAVGALGDVVRMGWPRIEGWKGEVLKGLCLGWGKVLDEGTEGNEGVKKLMEDMEKCVEMLDEALKMDGKGGLKEDAEILITADGRLEGLFEHINQ</sequence>